<feature type="signal peptide" evidence="1">
    <location>
        <begin position="1"/>
        <end position="18"/>
    </location>
</feature>
<keyword evidence="1" id="KW-0732">Signal</keyword>
<dbReference type="EMBL" id="JADWYK010000012">
    <property type="protein sequence ID" value="MBG8555343.1"/>
    <property type="molecule type" value="Genomic_DNA"/>
</dbReference>
<feature type="domain" description="DUF6438" evidence="2">
    <location>
        <begin position="49"/>
        <end position="158"/>
    </location>
</feature>
<evidence type="ECO:0000259" key="2">
    <source>
        <dbReference type="Pfam" id="PF20033"/>
    </source>
</evidence>
<evidence type="ECO:0000313" key="4">
    <source>
        <dbReference type="Proteomes" id="UP000601099"/>
    </source>
</evidence>
<dbReference type="Proteomes" id="UP000601099">
    <property type="component" value="Unassembled WGS sequence"/>
</dbReference>
<reference evidence="3 4" key="1">
    <citation type="submission" date="2020-11" db="EMBL/GenBank/DDBJ databases">
        <title>Hymenobacter sp.</title>
        <authorList>
            <person name="Kim M.K."/>
        </authorList>
    </citation>
    <scope>NUCLEOTIDE SEQUENCE [LARGE SCALE GENOMIC DNA]</scope>
    <source>
        <strain evidence="3 4">BT594</strain>
    </source>
</reference>
<comment type="caution">
    <text evidence="3">The sequence shown here is derived from an EMBL/GenBank/DDBJ whole genome shotgun (WGS) entry which is preliminary data.</text>
</comment>
<dbReference type="PROSITE" id="PS51257">
    <property type="entry name" value="PROKAR_LIPOPROTEIN"/>
    <property type="match status" value="1"/>
</dbReference>
<dbReference type="Pfam" id="PF20033">
    <property type="entry name" value="DUF6438"/>
    <property type="match status" value="1"/>
</dbReference>
<feature type="chain" id="PRO_5045873557" description="DUF6438 domain-containing protein" evidence="1">
    <location>
        <begin position="19"/>
        <end position="168"/>
    </location>
</feature>
<evidence type="ECO:0000256" key="1">
    <source>
        <dbReference type="SAM" id="SignalP"/>
    </source>
</evidence>
<accession>A0ABS0L743</accession>
<evidence type="ECO:0000313" key="3">
    <source>
        <dbReference type="EMBL" id="MBG8555343.1"/>
    </source>
</evidence>
<sequence>MRLLAFSLLTFLLSGACAQRSTSAAQSNLTAQGTATEATAAPQSEGPALIFRKTPCFGTCPAYTATIYADGRVEYEGQSNVPLTGTHQLRLPADTVAYIRREADRIGFAKLRPVYTANISDVPSTYLTMPQPDGTMKEVRVDVDAPAELTKLLEYIHRQVKSVAVAKK</sequence>
<dbReference type="RefSeq" id="WP_196956362.1">
    <property type="nucleotide sequence ID" value="NZ_JADWYK010000012.1"/>
</dbReference>
<name>A0ABS0L743_9BACT</name>
<protein>
    <recommendedName>
        <fullName evidence="2">DUF6438 domain-containing protein</fullName>
    </recommendedName>
</protein>
<proteinExistence type="predicted"/>
<gene>
    <name evidence="3" type="ORF">I5L79_17465</name>
</gene>
<keyword evidence="4" id="KW-1185">Reference proteome</keyword>
<organism evidence="3 4">
    <name type="scientific">Hymenobacter guriensis</name>
    <dbReference type="NCBI Taxonomy" id="2793065"/>
    <lineage>
        <taxon>Bacteria</taxon>
        <taxon>Pseudomonadati</taxon>
        <taxon>Bacteroidota</taxon>
        <taxon>Cytophagia</taxon>
        <taxon>Cytophagales</taxon>
        <taxon>Hymenobacteraceae</taxon>
        <taxon>Hymenobacter</taxon>
    </lineage>
</organism>
<dbReference type="InterPro" id="IPR045497">
    <property type="entry name" value="DUF6438"/>
</dbReference>